<dbReference type="InterPro" id="IPR014718">
    <property type="entry name" value="GH-type_carb-bd"/>
</dbReference>
<accession>A0ABQ3HTJ9</accession>
<dbReference type="Gene3D" id="1.20.1610.10">
    <property type="entry name" value="alpha-1,2-mannosidases domains"/>
    <property type="match status" value="1"/>
</dbReference>
<evidence type="ECO:0000256" key="3">
    <source>
        <dbReference type="ARBA" id="ARBA00022837"/>
    </source>
</evidence>
<dbReference type="Gene3D" id="2.70.98.10">
    <property type="match status" value="1"/>
</dbReference>
<organism evidence="7 8">
    <name type="scientific">Sphingobacterium griseoflavum</name>
    <dbReference type="NCBI Taxonomy" id="1474952"/>
    <lineage>
        <taxon>Bacteria</taxon>
        <taxon>Pseudomonadati</taxon>
        <taxon>Bacteroidota</taxon>
        <taxon>Sphingobacteriia</taxon>
        <taxon>Sphingobacteriales</taxon>
        <taxon>Sphingobacteriaceae</taxon>
        <taxon>Sphingobacterium</taxon>
    </lineage>
</organism>
<dbReference type="RefSeq" id="WP_189625285.1">
    <property type="nucleotide sequence ID" value="NZ_BNAF01000002.1"/>
</dbReference>
<reference evidence="8" key="1">
    <citation type="journal article" date="2019" name="Int. J. Syst. Evol. Microbiol.">
        <title>The Global Catalogue of Microorganisms (GCM) 10K type strain sequencing project: providing services to taxonomists for standard genome sequencing and annotation.</title>
        <authorList>
            <consortium name="The Broad Institute Genomics Platform"/>
            <consortium name="The Broad Institute Genome Sequencing Center for Infectious Disease"/>
            <person name="Wu L."/>
            <person name="Ma J."/>
        </authorList>
    </citation>
    <scope>NUCLEOTIDE SEQUENCE [LARGE SCALE GENOMIC DNA]</scope>
    <source>
        <strain evidence="8">CGMCC 1.12966</strain>
    </source>
</reference>
<dbReference type="Gene3D" id="3.30.2080.10">
    <property type="entry name" value="GH92 mannosidase domain"/>
    <property type="match status" value="1"/>
</dbReference>
<feature type="signal peptide" evidence="4">
    <location>
        <begin position="1"/>
        <end position="28"/>
    </location>
</feature>
<dbReference type="SUPFAM" id="SSF48208">
    <property type="entry name" value="Six-hairpin glycosidases"/>
    <property type="match status" value="1"/>
</dbReference>
<keyword evidence="3" id="KW-0106">Calcium</keyword>
<gene>
    <name evidence="7" type="ORF">GCM10017764_07590</name>
</gene>
<evidence type="ECO:0000313" key="8">
    <source>
        <dbReference type="Proteomes" id="UP000620550"/>
    </source>
</evidence>
<dbReference type="NCBIfam" id="TIGR01180">
    <property type="entry name" value="aman2_put"/>
    <property type="match status" value="1"/>
</dbReference>
<name>A0ABQ3HTJ9_9SPHI</name>
<comment type="caution">
    <text evidence="7">The sequence shown here is derived from an EMBL/GenBank/DDBJ whole genome shotgun (WGS) entry which is preliminary data.</text>
</comment>
<evidence type="ECO:0008006" key="9">
    <source>
        <dbReference type="Google" id="ProtNLM"/>
    </source>
</evidence>
<dbReference type="Proteomes" id="UP000620550">
    <property type="component" value="Unassembled WGS sequence"/>
</dbReference>
<feature type="domain" description="Glycosyl hydrolase family 92" evidence="5">
    <location>
        <begin position="280"/>
        <end position="743"/>
    </location>
</feature>
<sequence>MIVVNGFAKKLAFLGISFFSAAACSVDADVPQSNNFTQYVDPYIGTGGHGHVFVGANVPYGAVQLGPSNISTGWDWVSGYHISDSTIMGFSHQHLSGTGIGDLGDIVFLPFTGEVRFDRGEHGDERTGAYSRFKRETETVRPGFYAVHLDRFDVDAALTATARVGFHQYTFPDTEIPKVLINLDAGIGWEGEKEGHIVLENDSVVSGYRYSMGWAKNQKIYFSATFSQPVAGIRLADSTALQPGNSIQAKRAYAELMFEKIKQGSSLLVKVAVSPVSIANAKLNMEEELPGWDFEATRKAADEAWNHQLAKVQVTTEDSVARKIFYTALYHTMMAPSLFNDVNGDYMGADFKPHRLAAGSNYTTFSLWDTYRAAHPLMSIIHRDRLPDMVNSMLRIYQEQGKLPVWHLVGNETDCMVGNPGIIVVADAYLKGVEGFDKDLAYEAMKVSAMKDDRGLDAYKKYGFVPYDKEKVESVAKGLEFAIADWSLAQVAKLRGAEEDYRYFSERSQAYKHYFDKDIQFLRGKDSQGKFRPGKFDPFHSAHLANDYTEGNAWQYTWLVPHDVNGFISLFGSEEQFINKLDSLFVAEGDLGEEASPDISGLIGQYAHGNEPSHHVIYMYPFAGQPWKAADRVRQTLATLYTEKTDGLSGNEDVGQMSAWYVMSALGFYQVSPAGGPFIFGSPLFDKVTLALDAGKSLTIVAHNNSKEAKYIQSVKLNGQPYGKSYISYADVMQGGKLEFEMGTTPSSTFGVAKQDRPTSLQ</sequence>
<keyword evidence="4" id="KW-0732">Signal</keyword>
<evidence type="ECO:0000256" key="4">
    <source>
        <dbReference type="SAM" id="SignalP"/>
    </source>
</evidence>
<dbReference type="Gene3D" id="1.20.1050.60">
    <property type="entry name" value="alpha-1,2-mannosidase"/>
    <property type="match status" value="1"/>
</dbReference>
<dbReference type="PANTHER" id="PTHR12143:SF39">
    <property type="entry name" value="SECRETED PROTEIN"/>
    <property type="match status" value="1"/>
</dbReference>
<keyword evidence="8" id="KW-1185">Reference proteome</keyword>
<feature type="domain" description="Glycosyl hydrolase family 92 N-terminal" evidence="6">
    <location>
        <begin position="39"/>
        <end position="274"/>
    </location>
</feature>
<dbReference type="InterPro" id="IPR041371">
    <property type="entry name" value="GH92_N"/>
</dbReference>
<comment type="subunit">
    <text evidence="2">Monomer.</text>
</comment>
<dbReference type="Pfam" id="PF17678">
    <property type="entry name" value="Glyco_hydro_92N"/>
    <property type="match status" value="1"/>
</dbReference>
<evidence type="ECO:0000259" key="6">
    <source>
        <dbReference type="Pfam" id="PF17678"/>
    </source>
</evidence>
<dbReference type="Pfam" id="PF07971">
    <property type="entry name" value="Glyco_hydro_92"/>
    <property type="match status" value="1"/>
</dbReference>
<protein>
    <recommendedName>
        <fullName evidence="9">Alpha-mannosidase</fullName>
    </recommendedName>
</protein>
<evidence type="ECO:0000259" key="5">
    <source>
        <dbReference type="Pfam" id="PF07971"/>
    </source>
</evidence>
<evidence type="ECO:0000313" key="7">
    <source>
        <dbReference type="EMBL" id="GHE23791.1"/>
    </source>
</evidence>
<dbReference type="InterPro" id="IPR012939">
    <property type="entry name" value="Glyco_hydro_92"/>
</dbReference>
<feature type="chain" id="PRO_5045474055" description="Alpha-mannosidase" evidence="4">
    <location>
        <begin position="29"/>
        <end position="762"/>
    </location>
</feature>
<evidence type="ECO:0000256" key="2">
    <source>
        <dbReference type="ARBA" id="ARBA00011245"/>
    </source>
</evidence>
<dbReference type="PANTHER" id="PTHR12143">
    <property type="entry name" value="PEPTIDE N-GLYCANASE PNGASE -RELATED"/>
    <property type="match status" value="1"/>
</dbReference>
<proteinExistence type="predicted"/>
<comment type="cofactor">
    <cofactor evidence="1">
        <name>Ca(2+)</name>
        <dbReference type="ChEBI" id="CHEBI:29108"/>
    </cofactor>
</comment>
<dbReference type="InterPro" id="IPR005887">
    <property type="entry name" value="GH92_a_mannosidase_put"/>
</dbReference>
<evidence type="ECO:0000256" key="1">
    <source>
        <dbReference type="ARBA" id="ARBA00001913"/>
    </source>
</evidence>
<dbReference type="EMBL" id="BNAF01000002">
    <property type="protein sequence ID" value="GHE23791.1"/>
    <property type="molecule type" value="Genomic_DNA"/>
</dbReference>
<dbReference type="InterPro" id="IPR008928">
    <property type="entry name" value="6-hairpin_glycosidase_sf"/>
</dbReference>
<dbReference type="InterPro" id="IPR050883">
    <property type="entry name" value="PNGase"/>
</dbReference>